<dbReference type="Proteomes" id="UP001529510">
    <property type="component" value="Unassembled WGS sequence"/>
</dbReference>
<evidence type="ECO:0000313" key="2">
    <source>
        <dbReference type="Proteomes" id="UP001529510"/>
    </source>
</evidence>
<name>A0ABD0MWT4_CIRMR</name>
<feature type="non-terminal residue" evidence="1">
    <location>
        <position position="84"/>
    </location>
</feature>
<dbReference type="EMBL" id="JAMKFB020000028">
    <property type="protein sequence ID" value="KAL0154427.1"/>
    <property type="molecule type" value="Genomic_DNA"/>
</dbReference>
<protein>
    <submittedName>
        <fullName evidence="1">Uncharacterized protein</fullName>
    </submittedName>
</protein>
<accession>A0ABD0MWT4</accession>
<gene>
    <name evidence="1" type="ORF">M9458_050276</name>
</gene>
<feature type="non-terminal residue" evidence="1">
    <location>
        <position position="1"/>
    </location>
</feature>
<dbReference type="AlphaFoldDB" id="A0ABD0MWT4"/>
<reference evidence="1 2" key="1">
    <citation type="submission" date="2024-05" db="EMBL/GenBank/DDBJ databases">
        <title>Genome sequencing and assembly of Indian major carp, Cirrhinus mrigala (Hamilton, 1822).</title>
        <authorList>
            <person name="Mohindra V."/>
            <person name="Chowdhury L.M."/>
            <person name="Lal K."/>
            <person name="Jena J.K."/>
        </authorList>
    </citation>
    <scope>NUCLEOTIDE SEQUENCE [LARGE SCALE GENOMIC DNA]</scope>
    <source>
        <strain evidence="1">CM1030</strain>
        <tissue evidence="1">Blood</tissue>
    </source>
</reference>
<keyword evidence="2" id="KW-1185">Reference proteome</keyword>
<proteinExistence type="predicted"/>
<evidence type="ECO:0000313" key="1">
    <source>
        <dbReference type="EMBL" id="KAL0154427.1"/>
    </source>
</evidence>
<sequence>NTGSTLLFEGEPDHLVPSTSQTLVESDLFLMAGRMVGHSFIHGGPCLPGISPAVIHVLLGRPTETATIQLQDCPDLDHRQTIQL</sequence>
<comment type="caution">
    <text evidence="1">The sequence shown here is derived from an EMBL/GenBank/DDBJ whole genome shotgun (WGS) entry which is preliminary data.</text>
</comment>
<organism evidence="1 2">
    <name type="scientific">Cirrhinus mrigala</name>
    <name type="common">Mrigala</name>
    <dbReference type="NCBI Taxonomy" id="683832"/>
    <lineage>
        <taxon>Eukaryota</taxon>
        <taxon>Metazoa</taxon>
        <taxon>Chordata</taxon>
        <taxon>Craniata</taxon>
        <taxon>Vertebrata</taxon>
        <taxon>Euteleostomi</taxon>
        <taxon>Actinopterygii</taxon>
        <taxon>Neopterygii</taxon>
        <taxon>Teleostei</taxon>
        <taxon>Ostariophysi</taxon>
        <taxon>Cypriniformes</taxon>
        <taxon>Cyprinidae</taxon>
        <taxon>Labeoninae</taxon>
        <taxon>Labeonini</taxon>
        <taxon>Cirrhinus</taxon>
    </lineage>
</organism>